<dbReference type="SUPFAM" id="SSF103473">
    <property type="entry name" value="MFS general substrate transporter"/>
    <property type="match status" value="1"/>
</dbReference>
<evidence type="ECO:0000259" key="9">
    <source>
        <dbReference type="PROSITE" id="PS50850"/>
    </source>
</evidence>
<accession>A0A286UXM3</accession>
<dbReference type="InterPro" id="IPR036259">
    <property type="entry name" value="MFS_trans_sf"/>
</dbReference>
<evidence type="ECO:0000256" key="8">
    <source>
        <dbReference type="SAM" id="Phobius"/>
    </source>
</evidence>
<proteinExistence type="inferred from homology"/>
<dbReference type="InParanoid" id="A0A286UXM3"/>
<evidence type="ECO:0000256" key="4">
    <source>
        <dbReference type="ARBA" id="ARBA00022692"/>
    </source>
</evidence>
<dbReference type="STRING" id="2282107.A0A286UXM3"/>
<evidence type="ECO:0000256" key="1">
    <source>
        <dbReference type="ARBA" id="ARBA00004141"/>
    </source>
</evidence>
<dbReference type="GO" id="GO:0016020">
    <property type="term" value="C:membrane"/>
    <property type="evidence" value="ECO:0007669"/>
    <property type="project" value="UniProtKB-SubCell"/>
</dbReference>
<comment type="similarity">
    <text evidence="2">Belongs to the major facilitator superfamily. Sugar transporter (TC 2.A.1.1) family.</text>
</comment>
<feature type="transmembrane region" description="Helical" evidence="8">
    <location>
        <begin position="365"/>
        <end position="384"/>
    </location>
</feature>
<dbReference type="GO" id="GO:0015149">
    <property type="term" value="F:hexose transmembrane transporter activity"/>
    <property type="evidence" value="ECO:0007669"/>
    <property type="project" value="TreeGrafter"/>
</dbReference>
<dbReference type="Gene3D" id="1.20.1250.20">
    <property type="entry name" value="MFS general substrate transporter like domains"/>
    <property type="match status" value="1"/>
</dbReference>
<dbReference type="PROSITE" id="PS00217">
    <property type="entry name" value="SUGAR_TRANSPORT_2"/>
    <property type="match status" value="1"/>
</dbReference>
<feature type="transmembrane region" description="Helical" evidence="8">
    <location>
        <begin position="334"/>
        <end position="356"/>
    </location>
</feature>
<dbReference type="PROSITE" id="PS50850">
    <property type="entry name" value="MFS"/>
    <property type="match status" value="1"/>
</dbReference>
<evidence type="ECO:0000313" key="10">
    <source>
        <dbReference type="EMBL" id="PAV24363.1"/>
    </source>
</evidence>
<sequence length="488" mass="52036">MTTPPLPTSFTKFGLFALYWLLISAFQYGFHISALNQISAVLMCRDPQGAERNIETILFLPSCVPMTDAQFSVVTAAFTIGGLGGSLFAGLLTDKYGRRGSLLTAAFFTFSGAFLLFIASGVTTLVIARILIGLAAGVSVSVGPVFLGELAPPAVRGKTGVLFQLSIVFGILATQTVGLVFSSPWFWRFVPLISAAIALLQVAASAAMPESHAWLAGNGQTLEADQIREQLWVGGSGAKYESLRSEPEDVEARGIVQDEDVDNDDPTLYDEPIGPVFEAHTTTKAISLLTLLRSPDLRVPVYVVASAMAAQQLSGINAVLYYSNAILGKTLPSLGPYVSLAITVVNVAMTFPPIFFIERIGRKKLLNISMLGGLVSLLAVGYGLDAGKKALSSLAIITYVASFACGLGPVPFVVISDIAPYHAVGALSSAALSLNWITNFFVGLVFLPLRNFLSHGDPFLEGRVFYVFAAALTVFGLALNFVYHETQR</sequence>
<dbReference type="InterPro" id="IPR045263">
    <property type="entry name" value="GLUT"/>
</dbReference>
<comment type="catalytic activity">
    <reaction evidence="7">
        <text>myo-inositol(out) + H(+)(out) = myo-inositol(in) + H(+)(in)</text>
        <dbReference type="Rhea" id="RHEA:60364"/>
        <dbReference type="ChEBI" id="CHEBI:15378"/>
        <dbReference type="ChEBI" id="CHEBI:17268"/>
    </reaction>
</comment>
<keyword evidence="4 8" id="KW-0812">Transmembrane</keyword>
<dbReference type="PANTHER" id="PTHR23503">
    <property type="entry name" value="SOLUTE CARRIER FAMILY 2"/>
    <property type="match status" value="1"/>
</dbReference>
<feature type="transmembrane region" description="Helical" evidence="8">
    <location>
        <begin position="69"/>
        <end position="90"/>
    </location>
</feature>
<feature type="transmembrane region" description="Helical" evidence="8">
    <location>
        <begin position="159"/>
        <end position="179"/>
    </location>
</feature>
<dbReference type="PANTHER" id="PTHR23503:SF8">
    <property type="entry name" value="FACILITATED GLUCOSE TRANSPORTER PROTEIN 1"/>
    <property type="match status" value="1"/>
</dbReference>
<feature type="domain" description="Major facilitator superfamily (MFS) profile" evidence="9">
    <location>
        <begin position="17"/>
        <end position="487"/>
    </location>
</feature>
<keyword evidence="6 8" id="KW-0472">Membrane</keyword>
<evidence type="ECO:0000256" key="3">
    <source>
        <dbReference type="ARBA" id="ARBA00022448"/>
    </source>
</evidence>
<keyword evidence="3" id="KW-0813">Transport</keyword>
<dbReference type="InterPro" id="IPR005828">
    <property type="entry name" value="MFS_sugar_transport-like"/>
</dbReference>
<protein>
    <submittedName>
        <fullName evidence="10">General substrate transporter</fullName>
    </submittedName>
</protein>
<feature type="transmembrane region" description="Helical" evidence="8">
    <location>
        <begin position="12"/>
        <end position="30"/>
    </location>
</feature>
<reference evidence="10 11" key="1">
    <citation type="journal article" date="2017" name="Mol. Ecol.">
        <title>Comparative and population genomic landscape of Phellinus noxius: A hypervariable fungus causing root rot in trees.</title>
        <authorList>
            <person name="Chung C.L."/>
            <person name="Lee T.J."/>
            <person name="Akiba M."/>
            <person name="Lee H.H."/>
            <person name="Kuo T.H."/>
            <person name="Liu D."/>
            <person name="Ke H.M."/>
            <person name="Yokoi T."/>
            <person name="Roa M.B."/>
            <person name="Lu M.J."/>
            <person name="Chang Y.Y."/>
            <person name="Ann P.J."/>
            <person name="Tsai J.N."/>
            <person name="Chen C.Y."/>
            <person name="Tzean S.S."/>
            <person name="Ota Y."/>
            <person name="Hattori T."/>
            <person name="Sahashi N."/>
            <person name="Liou R.F."/>
            <person name="Kikuchi T."/>
            <person name="Tsai I.J."/>
        </authorList>
    </citation>
    <scope>NUCLEOTIDE SEQUENCE [LARGE SCALE GENOMIC DNA]</scope>
    <source>
        <strain evidence="10 11">FFPRI411160</strain>
    </source>
</reference>
<keyword evidence="5 8" id="KW-1133">Transmembrane helix</keyword>
<feature type="transmembrane region" description="Helical" evidence="8">
    <location>
        <begin position="299"/>
        <end position="322"/>
    </location>
</feature>
<evidence type="ECO:0000256" key="2">
    <source>
        <dbReference type="ARBA" id="ARBA00010992"/>
    </source>
</evidence>
<comment type="caution">
    <text evidence="10">The sequence shown here is derived from an EMBL/GenBank/DDBJ whole genome shotgun (WGS) entry which is preliminary data.</text>
</comment>
<evidence type="ECO:0000256" key="6">
    <source>
        <dbReference type="ARBA" id="ARBA00023136"/>
    </source>
</evidence>
<feature type="transmembrane region" description="Helical" evidence="8">
    <location>
        <begin position="390"/>
        <end position="414"/>
    </location>
</feature>
<evidence type="ECO:0000256" key="7">
    <source>
        <dbReference type="ARBA" id="ARBA00049119"/>
    </source>
</evidence>
<dbReference type="InterPro" id="IPR005829">
    <property type="entry name" value="Sugar_transporter_CS"/>
</dbReference>
<feature type="transmembrane region" description="Helical" evidence="8">
    <location>
        <begin position="426"/>
        <end position="449"/>
    </location>
</feature>
<feature type="transmembrane region" description="Helical" evidence="8">
    <location>
        <begin position="185"/>
        <end position="204"/>
    </location>
</feature>
<dbReference type="OrthoDB" id="4540492at2759"/>
<gene>
    <name evidence="10" type="ORF">PNOK_0143100</name>
</gene>
<dbReference type="PRINTS" id="PR00171">
    <property type="entry name" value="SUGRTRNSPORT"/>
</dbReference>
<dbReference type="EMBL" id="NBII01000001">
    <property type="protein sequence ID" value="PAV24363.1"/>
    <property type="molecule type" value="Genomic_DNA"/>
</dbReference>
<comment type="subcellular location">
    <subcellularLocation>
        <location evidence="1">Membrane</location>
        <topology evidence="1">Multi-pass membrane protein</topology>
    </subcellularLocation>
</comment>
<keyword evidence="11" id="KW-1185">Reference proteome</keyword>
<dbReference type="InterPro" id="IPR003663">
    <property type="entry name" value="Sugar/inositol_transpt"/>
</dbReference>
<evidence type="ECO:0000256" key="5">
    <source>
        <dbReference type="ARBA" id="ARBA00022989"/>
    </source>
</evidence>
<dbReference type="Pfam" id="PF00083">
    <property type="entry name" value="Sugar_tr"/>
    <property type="match status" value="1"/>
</dbReference>
<dbReference type="InterPro" id="IPR020846">
    <property type="entry name" value="MFS_dom"/>
</dbReference>
<feature type="transmembrane region" description="Helical" evidence="8">
    <location>
        <begin position="126"/>
        <end position="147"/>
    </location>
</feature>
<dbReference type="Proteomes" id="UP000217199">
    <property type="component" value="Unassembled WGS sequence"/>
</dbReference>
<feature type="transmembrane region" description="Helical" evidence="8">
    <location>
        <begin position="102"/>
        <end position="120"/>
    </location>
</feature>
<organism evidence="10 11">
    <name type="scientific">Pyrrhoderma noxium</name>
    <dbReference type="NCBI Taxonomy" id="2282107"/>
    <lineage>
        <taxon>Eukaryota</taxon>
        <taxon>Fungi</taxon>
        <taxon>Dikarya</taxon>
        <taxon>Basidiomycota</taxon>
        <taxon>Agaricomycotina</taxon>
        <taxon>Agaricomycetes</taxon>
        <taxon>Hymenochaetales</taxon>
        <taxon>Hymenochaetaceae</taxon>
        <taxon>Pyrrhoderma</taxon>
    </lineage>
</organism>
<feature type="transmembrane region" description="Helical" evidence="8">
    <location>
        <begin position="464"/>
        <end position="483"/>
    </location>
</feature>
<evidence type="ECO:0000313" key="11">
    <source>
        <dbReference type="Proteomes" id="UP000217199"/>
    </source>
</evidence>
<name>A0A286UXM3_9AGAM</name>
<dbReference type="AlphaFoldDB" id="A0A286UXM3"/>